<dbReference type="Pfam" id="PF13245">
    <property type="entry name" value="AAA_19"/>
    <property type="match status" value="1"/>
</dbReference>
<keyword evidence="1 5" id="KW-0547">Nucleotide-binding</keyword>
<keyword evidence="2 5" id="KW-0378">Hydrolase</keyword>
<keyword evidence="3 5" id="KW-0347">Helicase</keyword>
<dbReference type="EMBL" id="NNRM01000012">
    <property type="protein sequence ID" value="OYR28862.1"/>
    <property type="molecule type" value="Genomic_DNA"/>
</dbReference>
<dbReference type="Gene3D" id="3.40.50.300">
    <property type="entry name" value="P-loop containing nucleotide triphosphate hydrolases"/>
    <property type="match status" value="2"/>
</dbReference>
<comment type="caution">
    <text evidence="7">The sequence shown here is derived from an EMBL/GenBank/DDBJ whole genome shotgun (WGS) entry which is preliminary data.</text>
</comment>
<dbReference type="InterPro" id="IPR027417">
    <property type="entry name" value="P-loop_NTPase"/>
</dbReference>
<dbReference type="PROSITE" id="PS51198">
    <property type="entry name" value="UVRD_HELICASE_ATP_BIND"/>
    <property type="match status" value="1"/>
</dbReference>
<evidence type="ECO:0000259" key="6">
    <source>
        <dbReference type="PROSITE" id="PS51198"/>
    </source>
</evidence>
<dbReference type="RefSeq" id="WP_094543304.1">
    <property type="nucleotide sequence ID" value="NZ_JBHEEM010000016.1"/>
</dbReference>
<proteinExistence type="predicted"/>
<dbReference type="GO" id="GO:0005524">
    <property type="term" value="F:ATP binding"/>
    <property type="evidence" value="ECO:0007669"/>
    <property type="project" value="UniProtKB-UniRule"/>
</dbReference>
<dbReference type="GO" id="GO:0003677">
    <property type="term" value="F:DNA binding"/>
    <property type="evidence" value="ECO:0007669"/>
    <property type="project" value="InterPro"/>
</dbReference>
<dbReference type="AlphaFoldDB" id="A0A256GP02"/>
<dbReference type="InterPro" id="IPR000212">
    <property type="entry name" value="DNA_helicase_UvrD/REP"/>
</dbReference>
<keyword evidence="8" id="KW-1185">Reference proteome</keyword>
<dbReference type="GO" id="GO:0016787">
    <property type="term" value="F:hydrolase activity"/>
    <property type="evidence" value="ECO:0007669"/>
    <property type="project" value="UniProtKB-UniRule"/>
</dbReference>
<accession>A0A256GP02</accession>
<name>A0A256GP02_9HYPH</name>
<dbReference type="Proteomes" id="UP000216188">
    <property type="component" value="Unassembled WGS sequence"/>
</dbReference>
<dbReference type="SUPFAM" id="SSF52540">
    <property type="entry name" value="P-loop containing nucleoside triphosphate hydrolases"/>
    <property type="match status" value="1"/>
</dbReference>
<evidence type="ECO:0000256" key="4">
    <source>
        <dbReference type="ARBA" id="ARBA00022840"/>
    </source>
</evidence>
<gene>
    <name evidence="7" type="ORF">CEV34_0858</name>
</gene>
<protein>
    <submittedName>
        <fullName evidence="7">UvrD/REP helicase N-terminal domain protein</fullName>
    </submittedName>
</protein>
<evidence type="ECO:0000256" key="3">
    <source>
        <dbReference type="ARBA" id="ARBA00022806"/>
    </source>
</evidence>
<reference evidence="7 8" key="1">
    <citation type="submission" date="2017-07" db="EMBL/GenBank/DDBJ databases">
        <title>Phylogenetic study on the rhizospheric bacterium Ochrobactrum sp. A44.</title>
        <authorList>
            <person name="Krzyzanowska D.M."/>
            <person name="Ossowicki A."/>
            <person name="Rajewska M."/>
            <person name="Maciag T."/>
            <person name="Kaczynski Z."/>
            <person name="Czerwicka M."/>
            <person name="Jafra S."/>
        </authorList>
    </citation>
    <scope>NUCLEOTIDE SEQUENCE [LARGE SCALE GENOMIC DNA]</scope>
    <source>
        <strain evidence="7 8">CCUG 30717</strain>
    </source>
</reference>
<sequence length="625" mass="68092">MTSRIGSPDTPADVEVRACLDGEVPRSFVMVAGAGSGKTTSLIKALDHLARTRGPSLRRAGQQIACITYTEVAAGEISEDVGVSPLFHISTIHSFLWSVIRPFQSDIATWVGVRIEEKIAERRAHYEKPRTQPRTKARLEIEIAELEAQLGAIASVDRFTYGTGSSYAEGILGHDDVLKLTPYCVGAHPLLRRVIASRFPFIFVDESQDTNPEVVEALRSIAAEQPRLCVGFFGDPMQKIYMSGSGAVPLDEGWANISKPENFRCPTSVLAVVNAIRAGGDGLVQTRGRRIKVGEVEQPVVGTANLFVLPADHQRSARLAAVRAWLAAQTEDELWLSDVSEGDVRLLVLVHRMAAVRLGFPSLYSALNDHAPTSFAEGIADGSAWPLRPIAQQILPIVSAVRQGDRFTVMSILRLASPKLQPDRLRGQPAAAVLTGLQHAVDHLVAMLADGSQATVGAVMRHVHDTELLRLDDRFGPHLVDGPVDDGSSGFANVQALLACSVNELWAYRRYFTEESPFATHHGVKGAQFERVLVVVDDEEAAFHQYSYGKYFGYVPLSENDQARIEAGEETVLDRTRRLFYVCCSRAMTDLAVVLFVPDVPAALAAIAEKGLFPDTSIWGVEALA</sequence>
<evidence type="ECO:0000256" key="5">
    <source>
        <dbReference type="PROSITE-ProRule" id="PRU00560"/>
    </source>
</evidence>
<feature type="binding site" evidence="5">
    <location>
        <begin position="32"/>
        <end position="39"/>
    </location>
    <ligand>
        <name>ATP</name>
        <dbReference type="ChEBI" id="CHEBI:30616"/>
    </ligand>
</feature>
<organism evidence="7 8">
    <name type="scientific">Brucella pseudogrignonensis</name>
    <dbReference type="NCBI Taxonomy" id="419475"/>
    <lineage>
        <taxon>Bacteria</taxon>
        <taxon>Pseudomonadati</taxon>
        <taxon>Pseudomonadota</taxon>
        <taxon>Alphaproteobacteria</taxon>
        <taxon>Hyphomicrobiales</taxon>
        <taxon>Brucellaceae</taxon>
        <taxon>Brucella/Ochrobactrum group</taxon>
        <taxon>Brucella</taxon>
    </lineage>
</organism>
<feature type="domain" description="UvrD-like helicase ATP-binding" evidence="6">
    <location>
        <begin position="11"/>
        <end position="279"/>
    </location>
</feature>
<evidence type="ECO:0000313" key="7">
    <source>
        <dbReference type="EMBL" id="OYR28862.1"/>
    </source>
</evidence>
<dbReference type="InterPro" id="IPR014016">
    <property type="entry name" value="UvrD-like_ATP-bd"/>
</dbReference>
<evidence type="ECO:0000256" key="2">
    <source>
        <dbReference type="ARBA" id="ARBA00022801"/>
    </source>
</evidence>
<evidence type="ECO:0000313" key="8">
    <source>
        <dbReference type="Proteomes" id="UP000216188"/>
    </source>
</evidence>
<evidence type="ECO:0000256" key="1">
    <source>
        <dbReference type="ARBA" id="ARBA00022741"/>
    </source>
</evidence>
<dbReference type="GO" id="GO:0003678">
    <property type="term" value="F:DNA helicase activity"/>
    <property type="evidence" value="ECO:0007669"/>
    <property type="project" value="InterPro"/>
</dbReference>
<keyword evidence="4 5" id="KW-0067">ATP-binding</keyword>
<dbReference type="PANTHER" id="PTHR11070">
    <property type="entry name" value="UVRD / RECB / PCRA DNA HELICASE FAMILY MEMBER"/>
    <property type="match status" value="1"/>
</dbReference>